<feature type="domain" description="RapA2 cadherin-like" evidence="1">
    <location>
        <begin position="45"/>
        <end position="124"/>
    </location>
</feature>
<dbReference type="Pfam" id="PF17963">
    <property type="entry name" value="Big_9"/>
    <property type="match status" value="1"/>
</dbReference>
<proteinExistence type="predicted"/>
<feature type="domain" description="RapA2 cadherin-like" evidence="1">
    <location>
        <begin position="152"/>
        <end position="233"/>
    </location>
</feature>
<dbReference type="Pfam" id="PF17892">
    <property type="entry name" value="Cadherin_5"/>
    <property type="match status" value="1"/>
</dbReference>
<dbReference type="AlphaFoldDB" id="A0AAD5KTB9"/>
<accession>A0AAD5KTB9</accession>
<dbReference type="InterPro" id="IPR041690">
    <property type="entry name" value="Cadherin_5"/>
</dbReference>
<dbReference type="Pfam" id="PF17803">
    <property type="entry name" value="Cadherin_4"/>
    <property type="match status" value="2"/>
</dbReference>
<evidence type="ECO:0008006" key="5">
    <source>
        <dbReference type="Google" id="ProtNLM"/>
    </source>
</evidence>
<gene>
    <name evidence="3" type="ORF">GHT06_004510</name>
</gene>
<evidence type="ECO:0000259" key="1">
    <source>
        <dbReference type="Pfam" id="PF17803"/>
    </source>
</evidence>
<dbReference type="Gene3D" id="2.40.50.290">
    <property type="match status" value="1"/>
</dbReference>
<evidence type="ECO:0000313" key="4">
    <source>
        <dbReference type="Proteomes" id="UP000820818"/>
    </source>
</evidence>
<comment type="caution">
    <text evidence="3">The sequence shown here is derived from an EMBL/GenBank/DDBJ whole genome shotgun (WGS) entry which is preliminary data.</text>
</comment>
<dbReference type="NCBIfam" id="NF012211">
    <property type="entry name" value="tand_rpt_95"/>
    <property type="match status" value="5"/>
</dbReference>
<dbReference type="Proteomes" id="UP000820818">
    <property type="component" value="Unassembled WGS sequence"/>
</dbReference>
<keyword evidence="4" id="KW-1185">Reference proteome</keyword>
<dbReference type="InterPro" id="IPR040853">
    <property type="entry name" value="RapA2_cadherin-like"/>
</dbReference>
<evidence type="ECO:0000313" key="3">
    <source>
        <dbReference type="EMBL" id="KAI9549925.1"/>
    </source>
</evidence>
<dbReference type="Gene3D" id="2.60.40.1200">
    <property type="match status" value="4"/>
</dbReference>
<reference evidence="3" key="1">
    <citation type="submission" date="2022-05" db="EMBL/GenBank/DDBJ databases">
        <title>A multi-omics perspective on studying reproductive biology in Daphnia sinensis.</title>
        <authorList>
            <person name="Jia J."/>
        </authorList>
    </citation>
    <scope>NUCLEOTIDE SEQUENCE</scope>
    <source>
        <strain evidence="3">WSL</strain>
    </source>
</reference>
<evidence type="ECO:0000259" key="2">
    <source>
        <dbReference type="Pfam" id="PF17892"/>
    </source>
</evidence>
<sequence>MQELRKHCWNGNYTFTPALNYEGTVPDITYAISDGNGGTDTGLLDITLIAVNDAPLATDDSFTGAEDAPITENLITNDSDVEGSPLTVTGYTIAGVTGPFTIGETETIPDVGTIRVNSDGTFTFTPAPNYNGTVPVITYTVSDGTLNDTGELSLTVTAVNDAPVAVDDIVNATEDTPLTGNLLTDGTDDSDVDGNTLTVSTFTINGTSYNAGTTASIAGVGTVIVNADGSYTFTPALNYAGTVPDITYAISDGNGGAEDAPITGNLITNDSDVEGSPLTVTGYTIAGVTSPFTIGVTKTIPNVGTIRVNSDGTFTFTPAPNYNGTVPVITYTVSDGTLNDTGALSLTVTAVNDAPVAVDDIVNATEDTPITGNVLTDGTDDSDVDGNTLTVSTFTINGTSYNAGTTASIAGVGTVIVNADGSYTFTPALNYAGTVPPITYTISDGNGGSDTGDLKLTMVAVNDAPVAADDIAVTMQQLLLVPMY</sequence>
<feature type="domain" description="Cadherin-like" evidence="2">
    <location>
        <begin position="258"/>
        <end position="349"/>
    </location>
</feature>
<protein>
    <recommendedName>
        <fullName evidence="5">Tandem-95 repeat protein</fullName>
    </recommendedName>
</protein>
<dbReference type="EMBL" id="WJBH02000204">
    <property type="protein sequence ID" value="KAI9549925.1"/>
    <property type="molecule type" value="Genomic_DNA"/>
</dbReference>
<name>A0AAD5KTB9_9CRUS</name>
<organism evidence="3 4">
    <name type="scientific">Daphnia sinensis</name>
    <dbReference type="NCBI Taxonomy" id="1820382"/>
    <lineage>
        <taxon>Eukaryota</taxon>
        <taxon>Metazoa</taxon>
        <taxon>Ecdysozoa</taxon>
        <taxon>Arthropoda</taxon>
        <taxon>Crustacea</taxon>
        <taxon>Branchiopoda</taxon>
        <taxon>Diplostraca</taxon>
        <taxon>Cladocera</taxon>
        <taxon>Anomopoda</taxon>
        <taxon>Daphniidae</taxon>
        <taxon>Daphnia</taxon>
        <taxon>Daphnia similis group</taxon>
    </lineage>
</organism>